<dbReference type="SUPFAM" id="SSF52743">
    <property type="entry name" value="Subtilisin-like"/>
    <property type="match status" value="1"/>
</dbReference>
<feature type="active site" description="Charge relay system" evidence="5">
    <location>
        <position position="156"/>
    </location>
</feature>
<dbReference type="AlphaFoldDB" id="A0A0C5VVL8"/>
<evidence type="ECO:0000256" key="1">
    <source>
        <dbReference type="ARBA" id="ARBA00011073"/>
    </source>
</evidence>
<dbReference type="Pfam" id="PF05922">
    <property type="entry name" value="Inhibitor_I9"/>
    <property type="match status" value="1"/>
</dbReference>
<evidence type="ECO:0000256" key="4">
    <source>
        <dbReference type="ARBA" id="ARBA00022825"/>
    </source>
</evidence>
<dbReference type="GO" id="GO:0005615">
    <property type="term" value="C:extracellular space"/>
    <property type="evidence" value="ECO:0007669"/>
    <property type="project" value="TreeGrafter"/>
</dbReference>
<dbReference type="Pfam" id="PF18885">
    <property type="entry name" value="DUF5648"/>
    <property type="match status" value="1"/>
</dbReference>
<organism evidence="11 12">
    <name type="scientific">Gynuella sunshinyii YC6258</name>
    <dbReference type="NCBI Taxonomy" id="1445510"/>
    <lineage>
        <taxon>Bacteria</taxon>
        <taxon>Pseudomonadati</taxon>
        <taxon>Pseudomonadota</taxon>
        <taxon>Gammaproteobacteria</taxon>
        <taxon>Oceanospirillales</taxon>
        <taxon>Saccharospirillaceae</taxon>
        <taxon>Gynuella</taxon>
    </lineage>
</organism>
<keyword evidence="7" id="KW-0732">Signal</keyword>
<dbReference type="InterPro" id="IPR000209">
    <property type="entry name" value="Peptidase_S8/S53_dom"/>
</dbReference>
<evidence type="ECO:0000259" key="10">
    <source>
        <dbReference type="Pfam" id="PF18885"/>
    </source>
</evidence>
<dbReference type="PRINTS" id="PR00723">
    <property type="entry name" value="SUBTILISIN"/>
</dbReference>
<protein>
    <submittedName>
        <fullName evidence="11">Subtilisin-like serine protease</fullName>
        <ecNumber evidence="11">3.4.21.-</ecNumber>
    </submittedName>
</protein>
<dbReference type="GO" id="GO:0004252">
    <property type="term" value="F:serine-type endopeptidase activity"/>
    <property type="evidence" value="ECO:0007669"/>
    <property type="project" value="UniProtKB-UniRule"/>
</dbReference>
<dbReference type="STRING" id="1445510.YC6258_05313"/>
<feature type="domain" description="Inhibitor I9" evidence="9">
    <location>
        <begin position="40"/>
        <end position="115"/>
    </location>
</feature>
<proteinExistence type="inferred from homology"/>
<dbReference type="PROSITE" id="PS00137">
    <property type="entry name" value="SUBTILASE_HIS"/>
    <property type="match status" value="1"/>
</dbReference>
<dbReference type="Pfam" id="PF00082">
    <property type="entry name" value="Peptidase_S8"/>
    <property type="match status" value="1"/>
</dbReference>
<dbReference type="InterPro" id="IPR037045">
    <property type="entry name" value="S8pro/Inhibitor_I9_sf"/>
</dbReference>
<dbReference type="PATRIC" id="fig|1445510.3.peg.5274"/>
<evidence type="ECO:0000256" key="5">
    <source>
        <dbReference type="PROSITE-ProRule" id="PRU01240"/>
    </source>
</evidence>
<evidence type="ECO:0000313" key="12">
    <source>
        <dbReference type="Proteomes" id="UP000032266"/>
    </source>
</evidence>
<dbReference type="InterPro" id="IPR015500">
    <property type="entry name" value="Peptidase_S8_subtilisin-rel"/>
</dbReference>
<dbReference type="PANTHER" id="PTHR43806">
    <property type="entry name" value="PEPTIDASE S8"/>
    <property type="match status" value="1"/>
</dbReference>
<dbReference type="InterPro" id="IPR023827">
    <property type="entry name" value="Peptidase_S8_Asp-AS"/>
</dbReference>
<dbReference type="Proteomes" id="UP000032266">
    <property type="component" value="Chromosome"/>
</dbReference>
<dbReference type="HOGENOM" id="CLU_011263_1_7_6"/>
<reference evidence="11 12" key="1">
    <citation type="submission" date="2014-01" db="EMBL/GenBank/DDBJ databases">
        <title>Full genme sequencing of cellulolytic bacterium Gynuella sunshinyii YC6258T gen. nov., sp. nov.</title>
        <authorList>
            <person name="Khan H."/>
            <person name="Chung E.J."/>
            <person name="Chung Y.R."/>
        </authorList>
    </citation>
    <scope>NUCLEOTIDE SEQUENCE [LARGE SCALE GENOMIC DNA]</scope>
    <source>
        <strain evidence="11 12">YC6258</strain>
    </source>
</reference>
<evidence type="ECO:0000259" key="8">
    <source>
        <dbReference type="Pfam" id="PF00082"/>
    </source>
</evidence>
<feature type="domain" description="Peptidase S8/S53" evidence="8">
    <location>
        <begin position="147"/>
        <end position="371"/>
    </location>
</feature>
<evidence type="ECO:0000256" key="3">
    <source>
        <dbReference type="ARBA" id="ARBA00022801"/>
    </source>
</evidence>
<name>A0A0C5VVL8_9GAMM</name>
<keyword evidence="4 5" id="KW-0720">Serine protease</keyword>
<comment type="similarity">
    <text evidence="1 5 6">Belongs to the peptidase S8 family.</text>
</comment>
<feature type="active site" description="Charge relay system" evidence="5">
    <location>
        <position position="341"/>
    </location>
</feature>
<dbReference type="GO" id="GO:0006508">
    <property type="term" value="P:proteolysis"/>
    <property type="evidence" value="ECO:0007669"/>
    <property type="project" value="UniProtKB-KW"/>
</dbReference>
<dbReference type="InterPro" id="IPR050131">
    <property type="entry name" value="Peptidase_S8_subtilisin-like"/>
</dbReference>
<dbReference type="InterPro" id="IPR036852">
    <property type="entry name" value="Peptidase_S8/S53_dom_sf"/>
</dbReference>
<evidence type="ECO:0000256" key="7">
    <source>
        <dbReference type="SAM" id="SignalP"/>
    </source>
</evidence>
<feature type="chain" id="PRO_5002183909" evidence="7">
    <location>
        <begin position="25"/>
        <end position="538"/>
    </location>
</feature>
<dbReference type="PANTHER" id="PTHR43806:SF11">
    <property type="entry name" value="CEREVISIN-RELATED"/>
    <property type="match status" value="1"/>
</dbReference>
<feature type="active site" description="Charge relay system" evidence="5">
    <location>
        <position position="189"/>
    </location>
</feature>
<dbReference type="CDD" id="cd04077">
    <property type="entry name" value="Peptidases_S8_PCSK9_ProteinaseK_like"/>
    <property type="match status" value="1"/>
</dbReference>
<dbReference type="SUPFAM" id="SSF54897">
    <property type="entry name" value="Protease propeptides/inhibitors"/>
    <property type="match status" value="1"/>
</dbReference>
<dbReference type="EMBL" id="CP007142">
    <property type="protein sequence ID" value="AJQ97343.1"/>
    <property type="molecule type" value="Genomic_DNA"/>
</dbReference>
<evidence type="ECO:0000259" key="9">
    <source>
        <dbReference type="Pfam" id="PF05922"/>
    </source>
</evidence>
<dbReference type="InterPro" id="IPR023828">
    <property type="entry name" value="Peptidase_S8_Ser-AS"/>
</dbReference>
<dbReference type="InterPro" id="IPR022398">
    <property type="entry name" value="Peptidase_S8_His-AS"/>
</dbReference>
<keyword evidence="2 5" id="KW-0645">Protease</keyword>
<dbReference type="FunFam" id="3.40.50.200:FF:000014">
    <property type="entry name" value="Proteinase K"/>
    <property type="match status" value="1"/>
</dbReference>
<accession>A0A0C5VVL8</accession>
<dbReference type="KEGG" id="gsn:YC6258_05313"/>
<dbReference type="OrthoDB" id="9790784at2"/>
<keyword evidence="3 5" id="KW-0378">Hydrolase</keyword>
<evidence type="ECO:0000256" key="2">
    <source>
        <dbReference type="ARBA" id="ARBA00022670"/>
    </source>
</evidence>
<dbReference type="Gene3D" id="3.30.70.80">
    <property type="entry name" value="Peptidase S8 propeptide/proteinase inhibitor I9"/>
    <property type="match status" value="1"/>
</dbReference>
<dbReference type="InterPro" id="IPR010259">
    <property type="entry name" value="S8pro/Inhibitor_I9"/>
</dbReference>
<dbReference type="EC" id="3.4.21.-" evidence="11"/>
<feature type="signal peptide" evidence="7">
    <location>
        <begin position="1"/>
        <end position="24"/>
    </location>
</feature>
<dbReference type="PROSITE" id="PS00138">
    <property type="entry name" value="SUBTILASE_SER"/>
    <property type="match status" value="1"/>
</dbReference>
<dbReference type="PROSITE" id="PS51892">
    <property type="entry name" value="SUBTILASE"/>
    <property type="match status" value="1"/>
</dbReference>
<gene>
    <name evidence="11" type="ORF">YC6258_05313</name>
</gene>
<dbReference type="InterPro" id="IPR034193">
    <property type="entry name" value="PCSK9_ProteinaseK-like"/>
</dbReference>
<dbReference type="InterPro" id="IPR043708">
    <property type="entry name" value="DUF5648"/>
</dbReference>
<feature type="domain" description="DUF5648" evidence="10">
    <location>
        <begin position="403"/>
        <end position="534"/>
    </location>
</feature>
<evidence type="ECO:0000313" key="11">
    <source>
        <dbReference type="EMBL" id="AJQ97343.1"/>
    </source>
</evidence>
<dbReference type="Gene3D" id="3.40.50.200">
    <property type="entry name" value="Peptidase S8/S53 domain"/>
    <property type="match status" value="1"/>
</dbReference>
<dbReference type="RefSeq" id="WP_144407732.1">
    <property type="nucleotide sequence ID" value="NZ_CP007142.1"/>
</dbReference>
<dbReference type="PROSITE" id="PS00136">
    <property type="entry name" value="SUBTILASE_ASP"/>
    <property type="match status" value="1"/>
</dbReference>
<evidence type="ECO:0000256" key="6">
    <source>
        <dbReference type="RuleBase" id="RU003355"/>
    </source>
</evidence>
<sequence length="538" mass="57545">MKYLRTLSKSFCVAFISSVAAVNAAHAVGLLKVKSPVKDRYIVVMNKDAANTMGISSRADFAISARDFSAKYGAQVATTYTHALAGFVIEASESQALAISQDSNIEYVIEDSIVSVSASQNASSWGLDRIDQRGTELDEIYNYDFDGKGVNAYIIDTGIRASHNDFEGRVSLDYSVVNDGRGADDCNGHGTHVAGTVGGKYWGVAKAVDLHSVRVFGCNGKGYTSDVIAGVDWVTSHASLPAVANMSLGGESNRALDDAVNNSINSGVVYVVAAGNDNIDACKESPARLSAAITVGAVDFDGKRASFSNYGRCVDLFAPGEDIPSAYFRGDSSIEVLSGTSMAAPHVSGIVALYLQNHQKASPVAVSNALQAVTTYGVIGNKGSESPNLLAYSRYTATNRSALFRYYNGSVKDHFYTRSWSELQGGTPSGWKLESVEGYINGTQLSGTKPLYRYYNTKSGDHFYTVNWSELGGGSGNYKYEGITGYVPGAASAETKSLYRYFNTSSGDHFYTTNWNELGGGTGSWRYEGVACQVYKSL</sequence>
<keyword evidence="12" id="KW-1185">Reference proteome</keyword>